<dbReference type="OrthoDB" id="6244967at2759"/>
<feature type="domain" description="Lamina-associated polypeptide 2 alpha C-terminal" evidence="2">
    <location>
        <begin position="328"/>
        <end position="475"/>
    </location>
</feature>
<feature type="compositionally biased region" description="Pro residues" evidence="1">
    <location>
        <begin position="125"/>
        <end position="136"/>
    </location>
</feature>
<reference evidence="4" key="1">
    <citation type="submission" date="2025-08" db="UniProtKB">
        <authorList>
            <consortium name="RefSeq"/>
        </authorList>
    </citation>
    <scope>IDENTIFICATION</scope>
    <source>
        <tissue evidence="4">Skeletal muscle</tissue>
    </source>
</reference>
<dbReference type="KEGG" id="tsr:106537477"/>
<evidence type="ECO:0000313" key="4">
    <source>
        <dbReference type="RefSeq" id="XP_013907089.1"/>
    </source>
</evidence>
<accession>A0A6I9WVY5</accession>
<feature type="region of interest" description="Disordered" evidence="1">
    <location>
        <begin position="674"/>
        <end position="750"/>
    </location>
</feature>
<proteinExistence type="predicted"/>
<dbReference type="InterPro" id="IPR021623">
    <property type="entry name" value="LAP2alpha_C"/>
</dbReference>
<feature type="region of interest" description="Disordered" evidence="1">
    <location>
        <begin position="791"/>
        <end position="999"/>
    </location>
</feature>
<feature type="compositionally biased region" description="Polar residues" evidence="1">
    <location>
        <begin position="849"/>
        <end position="858"/>
    </location>
</feature>
<dbReference type="AlphaFoldDB" id="A0A6I9WVY5"/>
<sequence length="999" mass="109552">MEPEEPVSGEKLDLAAPEATGSLSTPRPAPASASPKIRAKAPLANKTAKKAAQIPPKALDTVDGAGGKEQELPLVDGAAACSASQPLQPVSEAGEMPMPSCPPDGAREEVFQPQLQVMEPAEPSSLPPPSPLPPESPSEEPAAKRAKPAVPEAAVPSPESPELEMTPEMREIISEAIAQGIAAGLKQHRPSTYAASDNALRQGQAPPPSSMNIPESLGKDVPLSGDKVGTPDAYGVTRLFKPALFKTLLQNAKATAGIGKDPAASDPGLSDPNHLLFSKPTTDEEIPCPKSFLDVVQQQWAVLGAAPKLTENEKQFYNVGPIIRGALKPPTIDEPVASYACSTILSNNLNDALNPEEKRTEMALILAHKSAAWAVRSAMAASFFTRTSLLWLKQMQARFPVTDLQTHKDLNNLIAAAEFSADATLNSVRFASRAIGNSLTARRLLWLRPWQSNIKFKWKLASTHFKGDKLFGEALEPILIETKDKKKVLPSMSKQAGQKSLPNIRKRKADTGQPQRAYFQQHGGQSSKRKQVQSKQPFRGNGSRSFLLSSRSLQSQASRGPAVTGDCSLKGFEEVESVFPLIKTQQASCIQEIQNAVHTGEHPDVNRSHGIISTHPYVANSPTISMDMQSEPALPVQSSHEDSSDALVSSRDYPYSRPTLSGRHVDRIVLSSLCHRGPTDHDPGPSGSFRESEIHSQQLQEPLVSYRQDAPPSSISRRDNMHSLPVPEPPGQHQGSSKPNPIVPNTASRPRLTIVKQDGVLRLLCSRGKSAYQDLTMVPPAYPEIRQEQFSYQRPSPNRGPAVVDVTDDNQGMPIPGTEPSYYSYGRQYARLESPDRDPDGRRPVDTRGMTNQHQPATDASRPYSPPTDPDDHLRPPRTYPSRECNRQSPYDPPREHPLEDIDYRRQDPIRSPPVVDVTKHNQRMGIQETVLSHHRSGGQFSRPESPDRDPDARRPVDRSRTTNQCQPVRAQIRPRSSQKDPDHHRWTPRTDSSRKRKK</sequence>
<evidence type="ECO:0000259" key="2">
    <source>
        <dbReference type="Pfam" id="PF11560"/>
    </source>
</evidence>
<dbReference type="Pfam" id="PF11560">
    <property type="entry name" value="LAP2alpha"/>
    <property type="match status" value="1"/>
</dbReference>
<feature type="compositionally biased region" description="Polar residues" evidence="1">
    <location>
        <begin position="492"/>
        <end position="501"/>
    </location>
</feature>
<feature type="compositionally biased region" description="Polar residues" evidence="1">
    <location>
        <begin position="733"/>
        <end position="748"/>
    </location>
</feature>
<dbReference type="Gene3D" id="1.10.287.3160">
    <property type="match status" value="1"/>
</dbReference>
<name>A0A6I9WVY5_9SAUR</name>
<evidence type="ECO:0000256" key="1">
    <source>
        <dbReference type="SAM" id="MobiDB-lite"/>
    </source>
</evidence>
<protein>
    <submittedName>
        <fullName evidence="4">Uncharacterized protein LOC106537477</fullName>
    </submittedName>
</protein>
<organism evidence="3 4">
    <name type="scientific">Thamnophis sirtalis</name>
    <dbReference type="NCBI Taxonomy" id="35019"/>
    <lineage>
        <taxon>Eukaryota</taxon>
        <taxon>Metazoa</taxon>
        <taxon>Chordata</taxon>
        <taxon>Craniata</taxon>
        <taxon>Vertebrata</taxon>
        <taxon>Euteleostomi</taxon>
        <taxon>Lepidosauria</taxon>
        <taxon>Squamata</taxon>
        <taxon>Bifurcata</taxon>
        <taxon>Unidentata</taxon>
        <taxon>Episquamata</taxon>
        <taxon>Toxicofera</taxon>
        <taxon>Serpentes</taxon>
        <taxon>Colubroidea</taxon>
        <taxon>Colubridae</taxon>
        <taxon>Natricinae</taxon>
        <taxon>Thamnophis</taxon>
    </lineage>
</organism>
<feature type="compositionally biased region" description="Basic and acidic residues" evidence="1">
    <location>
        <begin position="893"/>
        <end position="909"/>
    </location>
</feature>
<keyword evidence="3" id="KW-1185">Reference proteome</keyword>
<feature type="compositionally biased region" description="Basic and acidic residues" evidence="1">
    <location>
        <begin position="945"/>
        <end position="961"/>
    </location>
</feature>
<feature type="compositionally biased region" description="Low complexity" evidence="1">
    <location>
        <begin position="148"/>
        <end position="157"/>
    </location>
</feature>
<feature type="region of interest" description="Disordered" evidence="1">
    <location>
        <begin position="489"/>
        <end position="545"/>
    </location>
</feature>
<dbReference type="Proteomes" id="UP000504617">
    <property type="component" value="Unplaced"/>
</dbReference>
<feature type="compositionally biased region" description="Basic and acidic residues" evidence="1">
    <location>
        <begin position="833"/>
        <end position="846"/>
    </location>
</feature>
<feature type="compositionally biased region" description="Low complexity" evidence="1">
    <location>
        <begin position="30"/>
        <end position="42"/>
    </location>
</feature>
<gene>
    <name evidence="4" type="primary">LOC106537477</name>
</gene>
<evidence type="ECO:0000313" key="3">
    <source>
        <dbReference type="Proteomes" id="UP000504617"/>
    </source>
</evidence>
<dbReference type="RefSeq" id="XP_013907089.1">
    <property type="nucleotide sequence ID" value="XM_014051614.1"/>
</dbReference>
<dbReference type="GeneID" id="106537477"/>
<feature type="region of interest" description="Disordered" evidence="1">
    <location>
        <begin position="1"/>
        <end position="164"/>
    </location>
</feature>
<feature type="region of interest" description="Disordered" evidence="1">
    <location>
        <begin position="630"/>
        <end position="660"/>
    </location>
</feature>